<gene>
    <name evidence="1" type="ORF">GCM10009839_32130</name>
</gene>
<proteinExistence type="predicted"/>
<accession>A0ABP5FMJ8</accession>
<keyword evidence="2" id="KW-1185">Reference proteome</keyword>
<dbReference type="Proteomes" id="UP001500751">
    <property type="component" value="Unassembled WGS sequence"/>
</dbReference>
<dbReference type="NCBIfam" id="NF033212">
    <property type="entry name" value="SapB_AmfS_lanti"/>
    <property type="match status" value="1"/>
</dbReference>
<dbReference type="InterPro" id="IPR045825">
    <property type="entry name" value="RamS"/>
</dbReference>
<dbReference type="Pfam" id="PF19402">
    <property type="entry name" value="RamS"/>
    <property type="match status" value="1"/>
</dbReference>
<dbReference type="EMBL" id="BAAAQN010000016">
    <property type="protein sequence ID" value="GAA2030077.1"/>
    <property type="molecule type" value="Genomic_DNA"/>
</dbReference>
<evidence type="ECO:0000313" key="1">
    <source>
        <dbReference type="EMBL" id="GAA2030077.1"/>
    </source>
</evidence>
<comment type="caution">
    <text evidence="1">The sequence shown here is derived from an EMBL/GenBank/DDBJ whole genome shotgun (WGS) entry which is preliminary data.</text>
</comment>
<evidence type="ECO:0000313" key="2">
    <source>
        <dbReference type="Proteomes" id="UP001500751"/>
    </source>
</evidence>
<dbReference type="NCBIfam" id="NF038159">
    <property type="entry name" value="lanthi_III_b"/>
    <property type="match status" value="1"/>
</dbReference>
<organism evidence="1 2">
    <name type="scientific">Catenulispora yoronensis</name>
    <dbReference type="NCBI Taxonomy" id="450799"/>
    <lineage>
        <taxon>Bacteria</taxon>
        <taxon>Bacillati</taxon>
        <taxon>Actinomycetota</taxon>
        <taxon>Actinomycetes</taxon>
        <taxon>Catenulisporales</taxon>
        <taxon>Catenulisporaceae</taxon>
        <taxon>Catenulispora</taxon>
    </lineage>
</organism>
<sequence>MAILNLQALAAPETSTEFRSLSSLSVVNCTTSTVSTLLCL</sequence>
<evidence type="ECO:0008006" key="3">
    <source>
        <dbReference type="Google" id="ProtNLM"/>
    </source>
</evidence>
<name>A0ABP5FMJ8_9ACTN</name>
<dbReference type="RefSeq" id="WP_344666403.1">
    <property type="nucleotide sequence ID" value="NZ_BAAAQN010000016.1"/>
</dbReference>
<reference evidence="2" key="1">
    <citation type="journal article" date="2019" name="Int. J. Syst. Evol. Microbiol.">
        <title>The Global Catalogue of Microorganisms (GCM) 10K type strain sequencing project: providing services to taxonomists for standard genome sequencing and annotation.</title>
        <authorList>
            <consortium name="The Broad Institute Genomics Platform"/>
            <consortium name="The Broad Institute Genome Sequencing Center for Infectious Disease"/>
            <person name="Wu L."/>
            <person name="Ma J."/>
        </authorList>
    </citation>
    <scope>NUCLEOTIDE SEQUENCE [LARGE SCALE GENOMIC DNA]</scope>
    <source>
        <strain evidence="2">JCM 16014</strain>
    </source>
</reference>
<protein>
    <recommendedName>
        <fullName evidence="3">SapB/AmfS family lantipeptide</fullName>
    </recommendedName>
</protein>